<feature type="compositionally biased region" description="Basic residues" evidence="1">
    <location>
        <begin position="167"/>
        <end position="180"/>
    </location>
</feature>
<name>A0A2P4XXC2_9STRA</name>
<dbReference type="OrthoDB" id="110220at2759"/>
<sequence>MVTMSSTTNDLEKLKKKLRKRVTQAVDAVCVEWAQQTPLEQADVSMDRSYGSCKKLVAYISDNMATSPGFVEQMDRIILACFSGASKRVLRTVATQEVWFRTSEEDGDETVTGRKGPRGYAKPAARVNSDEPVIKLERVEMTSATTATAADGPGLESCEVAGSLLAKRPRSRTSKKKLSTKKSLQALVTPEPKKTPQRQTVSSGEESVDTETDEETERKRPKKRTTPVKRDELSNPTVPVED</sequence>
<feature type="non-terminal residue" evidence="2">
    <location>
        <position position="242"/>
    </location>
</feature>
<feature type="compositionally biased region" description="Acidic residues" evidence="1">
    <location>
        <begin position="206"/>
        <end position="215"/>
    </location>
</feature>
<dbReference type="AlphaFoldDB" id="A0A2P4XXC2"/>
<gene>
    <name evidence="2" type="ORF">PHPALM_13370</name>
</gene>
<keyword evidence="3" id="KW-1185">Reference proteome</keyword>
<comment type="caution">
    <text evidence="2">The sequence shown here is derived from an EMBL/GenBank/DDBJ whole genome shotgun (WGS) entry which is preliminary data.</text>
</comment>
<evidence type="ECO:0000313" key="3">
    <source>
        <dbReference type="Proteomes" id="UP000237271"/>
    </source>
</evidence>
<organism evidence="2 3">
    <name type="scientific">Phytophthora palmivora</name>
    <dbReference type="NCBI Taxonomy" id="4796"/>
    <lineage>
        <taxon>Eukaryota</taxon>
        <taxon>Sar</taxon>
        <taxon>Stramenopiles</taxon>
        <taxon>Oomycota</taxon>
        <taxon>Peronosporomycetes</taxon>
        <taxon>Peronosporales</taxon>
        <taxon>Peronosporaceae</taxon>
        <taxon>Phytophthora</taxon>
    </lineage>
</organism>
<reference evidence="2 3" key="1">
    <citation type="journal article" date="2017" name="Genome Biol. Evol.">
        <title>Phytophthora megakarya and P. palmivora, closely related causal agents of cacao black pod rot, underwent increases in genome sizes and gene numbers by different mechanisms.</title>
        <authorList>
            <person name="Ali S.S."/>
            <person name="Shao J."/>
            <person name="Lary D.J."/>
            <person name="Kronmiller B."/>
            <person name="Shen D."/>
            <person name="Strem M.D."/>
            <person name="Amoako-Attah I."/>
            <person name="Akrofi A.Y."/>
            <person name="Begoude B.A."/>
            <person name="Ten Hoopen G.M."/>
            <person name="Coulibaly K."/>
            <person name="Kebe B.I."/>
            <person name="Melnick R.L."/>
            <person name="Guiltinan M.J."/>
            <person name="Tyler B.M."/>
            <person name="Meinhardt L.W."/>
            <person name="Bailey B.A."/>
        </authorList>
    </citation>
    <scope>NUCLEOTIDE SEQUENCE [LARGE SCALE GENOMIC DNA]</scope>
    <source>
        <strain evidence="3">sbr112.9</strain>
    </source>
</reference>
<evidence type="ECO:0000313" key="2">
    <source>
        <dbReference type="EMBL" id="POM70220.1"/>
    </source>
</evidence>
<feature type="region of interest" description="Disordered" evidence="1">
    <location>
        <begin position="105"/>
        <end position="134"/>
    </location>
</feature>
<dbReference type="EMBL" id="NCKW01007248">
    <property type="protein sequence ID" value="POM70220.1"/>
    <property type="molecule type" value="Genomic_DNA"/>
</dbReference>
<evidence type="ECO:0000256" key="1">
    <source>
        <dbReference type="SAM" id="MobiDB-lite"/>
    </source>
</evidence>
<dbReference type="Proteomes" id="UP000237271">
    <property type="component" value="Unassembled WGS sequence"/>
</dbReference>
<accession>A0A2P4XXC2</accession>
<feature type="region of interest" description="Disordered" evidence="1">
    <location>
        <begin position="166"/>
        <end position="242"/>
    </location>
</feature>
<proteinExistence type="predicted"/>
<protein>
    <submittedName>
        <fullName evidence="2">Uncharacterized protein</fullName>
    </submittedName>
</protein>